<dbReference type="Proteomes" id="UP000825701">
    <property type="component" value="Chromosome"/>
</dbReference>
<dbReference type="KEGG" id="cmet:K6K41_12660"/>
<dbReference type="Gene3D" id="2.40.50.100">
    <property type="match status" value="1"/>
</dbReference>
<dbReference type="InterPro" id="IPR058792">
    <property type="entry name" value="Beta-barrel_RND_2"/>
</dbReference>
<feature type="coiled-coil region" evidence="2">
    <location>
        <begin position="97"/>
        <end position="162"/>
    </location>
</feature>
<reference evidence="6" key="1">
    <citation type="submission" date="2021-08" db="EMBL/GenBank/DDBJ databases">
        <authorList>
            <person name="Zhang H."/>
            <person name="Xu M."/>
            <person name="Yu Z."/>
            <person name="Yang L."/>
            <person name="Cai Y."/>
        </authorList>
    </citation>
    <scope>NUCLEOTIDE SEQUENCE</scope>
    <source>
        <strain evidence="6">CHL1</strain>
    </source>
</reference>
<dbReference type="EMBL" id="CP081869">
    <property type="protein sequence ID" value="QZO02051.1"/>
    <property type="molecule type" value="Genomic_DNA"/>
</dbReference>
<keyword evidence="7" id="KW-1185">Reference proteome</keyword>
<protein>
    <submittedName>
        <fullName evidence="6">Efflux RND transporter periplasmic adaptor subunit</fullName>
    </submittedName>
</protein>
<dbReference type="PANTHER" id="PTHR30469:SF15">
    <property type="entry name" value="HLYD FAMILY OF SECRETION PROTEINS"/>
    <property type="match status" value="1"/>
</dbReference>
<dbReference type="Gene3D" id="1.10.287.470">
    <property type="entry name" value="Helix hairpin bin"/>
    <property type="match status" value="1"/>
</dbReference>
<dbReference type="PANTHER" id="PTHR30469">
    <property type="entry name" value="MULTIDRUG RESISTANCE PROTEIN MDTA"/>
    <property type="match status" value="1"/>
</dbReference>
<dbReference type="NCBIfam" id="TIGR01730">
    <property type="entry name" value="RND_mfp"/>
    <property type="match status" value="1"/>
</dbReference>
<comment type="similarity">
    <text evidence="1">Belongs to the membrane fusion protein (MFP) (TC 8.A.1) family.</text>
</comment>
<evidence type="ECO:0000313" key="7">
    <source>
        <dbReference type="Proteomes" id="UP000825701"/>
    </source>
</evidence>
<organism evidence="6 7">
    <name type="scientific">Chenggangzhangella methanolivorans</name>
    <dbReference type="NCBI Taxonomy" id="1437009"/>
    <lineage>
        <taxon>Bacteria</taxon>
        <taxon>Pseudomonadati</taxon>
        <taxon>Pseudomonadota</taxon>
        <taxon>Alphaproteobacteria</taxon>
        <taxon>Hyphomicrobiales</taxon>
        <taxon>Methylopilaceae</taxon>
        <taxon>Chenggangzhangella</taxon>
    </lineage>
</organism>
<name>A0A9E6RC33_9HYPH</name>
<dbReference type="GO" id="GO:1990281">
    <property type="term" value="C:efflux pump complex"/>
    <property type="evidence" value="ECO:0007669"/>
    <property type="project" value="TreeGrafter"/>
</dbReference>
<gene>
    <name evidence="6" type="ORF">K6K41_12660</name>
</gene>
<accession>A0A9E6RC33</accession>
<dbReference type="SUPFAM" id="SSF111369">
    <property type="entry name" value="HlyD-like secretion proteins"/>
    <property type="match status" value="1"/>
</dbReference>
<sequence length="357" mass="37688">MKCGRLLLALGSLALLSGCDGGEPPAAPIVRPVLSVVAELADQRKRGFAGVVQPRYQTDRAFQVLGRIITRNVDVGDFVKTGQTIATNDPLAYQLAVRSAQSELVTANSQLEKTSAQRLRTLTLVKQGVSSQAVLDGAQQAVDAASASVQQAEARLAKAKEQLGYTTLTADLDGVVTGVYAEVGQIASPGMRIMTLARTDVREAVVDVPDDIARTLEPGAPFDVSLQADPSVRSSGKVREIAPDADVATRLRRIRITLDRPQEAFRLGATVSASPETQRSGSSIELPQTAVFQRDGANRVWLVDGNGATVRSVVVEIADRDGRTVRLSAGVSPGERVVTAGANSLSEGQAVRTGKEP</sequence>
<dbReference type="Pfam" id="PF25917">
    <property type="entry name" value="BSH_RND"/>
    <property type="match status" value="1"/>
</dbReference>
<dbReference type="Pfam" id="PF25954">
    <property type="entry name" value="Beta-barrel_RND_2"/>
    <property type="match status" value="1"/>
</dbReference>
<dbReference type="InterPro" id="IPR006143">
    <property type="entry name" value="RND_pump_MFP"/>
</dbReference>
<dbReference type="InterPro" id="IPR058624">
    <property type="entry name" value="MdtA-like_HH"/>
</dbReference>
<keyword evidence="2" id="KW-0175">Coiled coil</keyword>
<dbReference type="Pfam" id="PF25876">
    <property type="entry name" value="HH_MFP_RND"/>
    <property type="match status" value="1"/>
</dbReference>
<dbReference type="GO" id="GO:0015562">
    <property type="term" value="F:efflux transmembrane transporter activity"/>
    <property type="evidence" value="ECO:0007669"/>
    <property type="project" value="TreeGrafter"/>
</dbReference>
<dbReference type="AlphaFoldDB" id="A0A9E6RC33"/>
<feature type="domain" description="Multidrug resistance protein MdtA-like alpha-helical hairpin" evidence="3">
    <location>
        <begin position="98"/>
        <end position="166"/>
    </location>
</feature>
<proteinExistence type="inferred from homology"/>
<dbReference type="InterPro" id="IPR058625">
    <property type="entry name" value="MdtA-like_BSH"/>
</dbReference>
<evidence type="ECO:0000256" key="2">
    <source>
        <dbReference type="SAM" id="Coils"/>
    </source>
</evidence>
<feature type="domain" description="CusB-like beta-barrel" evidence="5">
    <location>
        <begin position="205"/>
        <end position="274"/>
    </location>
</feature>
<dbReference type="RefSeq" id="WP_261405428.1">
    <property type="nucleotide sequence ID" value="NZ_CP081869.1"/>
</dbReference>
<dbReference type="Gene3D" id="2.40.420.20">
    <property type="match status" value="1"/>
</dbReference>
<dbReference type="Gene3D" id="2.40.30.170">
    <property type="match status" value="1"/>
</dbReference>
<evidence type="ECO:0000259" key="5">
    <source>
        <dbReference type="Pfam" id="PF25954"/>
    </source>
</evidence>
<evidence type="ECO:0000259" key="4">
    <source>
        <dbReference type="Pfam" id="PF25917"/>
    </source>
</evidence>
<evidence type="ECO:0000313" key="6">
    <source>
        <dbReference type="EMBL" id="QZO02051.1"/>
    </source>
</evidence>
<evidence type="ECO:0000259" key="3">
    <source>
        <dbReference type="Pfam" id="PF25876"/>
    </source>
</evidence>
<feature type="domain" description="Multidrug resistance protein MdtA-like barrel-sandwich hybrid" evidence="4">
    <location>
        <begin position="63"/>
        <end position="190"/>
    </location>
</feature>
<evidence type="ECO:0000256" key="1">
    <source>
        <dbReference type="ARBA" id="ARBA00009477"/>
    </source>
</evidence>